<organism evidence="1 2">
    <name type="scientific">Canis lupus familiaris</name>
    <name type="common">Dog</name>
    <name type="synonym">Canis familiaris</name>
    <dbReference type="NCBI Taxonomy" id="9615"/>
    <lineage>
        <taxon>Eukaryota</taxon>
        <taxon>Metazoa</taxon>
        <taxon>Chordata</taxon>
        <taxon>Craniata</taxon>
        <taxon>Vertebrata</taxon>
        <taxon>Euteleostomi</taxon>
        <taxon>Mammalia</taxon>
        <taxon>Eutheria</taxon>
        <taxon>Laurasiatheria</taxon>
        <taxon>Carnivora</taxon>
        <taxon>Caniformia</taxon>
        <taxon>Canidae</taxon>
        <taxon>Canis</taxon>
    </lineage>
</organism>
<dbReference type="Ensembl" id="ENSCAFT00845030655.1">
    <property type="protein sequence ID" value="ENSCAFP00845024053.1"/>
    <property type="gene ID" value="ENSCAFG00845017319.1"/>
</dbReference>
<name>A0A8I3NT27_CANLF</name>
<reference evidence="1" key="2">
    <citation type="submission" date="2025-08" db="UniProtKB">
        <authorList>
            <consortium name="Ensembl"/>
        </authorList>
    </citation>
    <scope>IDENTIFICATION</scope>
    <source>
        <strain evidence="1">Boxer</strain>
    </source>
</reference>
<evidence type="ECO:0000313" key="2">
    <source>
        <dbReference type="Proteomes" id="UP000805418"/>
    </source>
</evidence>
<proteinExistence type="predicted"/>
<keyword evidence="2" id="KW-1185">Reference proteome</keyword>
<protein>
    <submittedName>
        <fullName evidence="1">Uncharacterized protein</fullName>
    </submittedName>
</protein>
<dbReference type="Proteomes" id="UP000805418">
    <property type="component" value="Chromosome 35"/>
</dbReference>
<dbReference type="AlphaFoldDB" id="A0A8I3NT27"/>
<reference evidence="1" key="3">
    <citation type="submission" date="2025-09" db="UniProtKB">
        <authorList>
            <consortium name="Ensembl"/>
        </authorList>
    </citation>
    <scope>IDENTIFICATION</scope>
    <source>
        <strain evidence="1">Boxer</strain>
    </source>
</reference>
<reference evidence="1" key="1">
    <citation type="submission" date="2020-03" db="EMBL/GenBank/DDBJ databases">
        <title>Long-read based genome assembly of a Labrador retriever dog.</title>
        <authorList>
            <person name="Eory L."/>
            <person name="Zhang W."/>
            <person name="Schoenebeck J."/>
        </authorList>
    </citation>
    <scope>NUCLEOTIDE SEQUENCE [LARGE SCALE GENOMIC DNA]</scope>
    <source>
        <strain evidence="1">Labrador retriever</strain>
    </source>
</reference>
<accession>A0A8I3NT27</accession>
<evidence type="ECO:0000313" key="1">
    <source>
        <dbReference type="Ensembl" id="ENSCAFP00845024053.1"/>
    </source>
</evidence>
<dbReference type="OrthoDB" id="9770611at2759"/>
<dbReference type="GeneTree" id="ENSGT01150000286916"/>
<sequence>MRYHRTPSEWLKSMIRNNRGWRGCGEKGTLLHCWWECELVQPLWETVWRFLKKLRIERPYDPAIARLGIYPANIKTLIQRDTCTPVFIAPLFTMVNIRKQPKCPSIKEDVVIDAQWNVTQP</sequence>